<evidence type="ECO:0000256" key="1">
    <source>
        <dbReference type="SAM" id="MobiDB-lite"/>
    </source>
</evidence>
<accession>A9U4Y8</accession>
<organism>
    <name type="scientific">Physcomitrium patens</name>
    <name type="common">Spreading-leaved earth moss</name>
    <name type="synonym">Physcomitrella patens</name>
    <dbReference type="NCBI Taxonomy" id="3218"/>
    <lineage>
        <taxon>Eukaryota</taxon>
        <taxon>Viridiplantae</taxon>
        <taxon>Streptophyta</taxon>
        <taxon>Embryophyta</taxon>
        <taxon>Bryophyta</taxon>
        <taxon>Bryophytina</taxon>
        <taxon>Bryopsida</taxon>
        <taxon>Funariidae</taxon>
        <taxon>Funariales</taxon>
        <taxon>Funariaceae</taxon>
        <taxon>Physcomitrium</taxon>
    </lineage>
</organism>
<protein>
    <submittedName>
        <fullName evidence="2">Predicted protein</fullName>
    </submittedName>
</protein>
<proteinExistence type="predicted"/>
<reference evidence="2" key="1">
    <citation type="journal article" date="2008" name="Science">
        <title>The Physcomitrella genome reveals evolutionary insights into the conquest of land by plants.</title>
        <authorList>
            <person name="Rensing S."/>
            <person name="Lang D."/>
            <person name="Zimmer A."/>
            <person name="Terry A."/>
            <person name="Salamov A."/>
            <person name="Shapiro H."/>
            <person name="Nishiyama T."/>
            <person name="Perroud P.-F."/>
            <person name="Lindquist E."/>
            <person name="Kamisugi Y."/>
            <person name="Tanahashi T."/>
            <person name="Sakakibara K."/>
            <person name="Fujita T."/>
            <person name="Oishi K."/>
            <person name="Shin-I T."/>
            <person name="Kuroki Y."/>
            <person name="Toyoda A."/>
            <person name="Suzuki Y."/>
            <person name="Hashimoto A."/>
            <person name="Yamaguchi K."/>
            <person name="Sugano A."/>
            <person name="Kohara Y."/>
            <person name="Fujiyama A."/>
            <person name="Anterola A."/>
            <person name="Aoki S."/>
            <person name="Ashton N."/>
            <person name="Barbazuk W.B."/>
            <person name="Barker E."/>
            <person name="Bennetzen J."/>
            <person name="Bezanilla M."/>
            <person name="Blankenship R."/>
            <person name="Cho S.H."/>
            <person name="Dutcher S."/>
            <person name="Estelle M."/>
            <person name="Fawcett J.A."/>
            <person name="Gundlach H."/>
            <person name="Hanada K."/>
            <person name="Heyl A."/>
            <person name="Hicks K.A."/>
            <person name="Hugh J."/>
            <person name="Lohr M."/>
            <person name="Mayer K."/>
            <person name="Melkozernov A."/>
            <person name="Murata T."/>
            <person name="Nelson D."/>
            <person name="Pils B."/>
            <person name="Prigge M."/>
            <person name="Reiss B."/>
            <person name="Renner T."/>
            <person name="Rombauts S."/>
            <person name="Rushton P."/>
            <person name="Sanderfoot A."/>
            <person name="Schween G."/>
            <person name="Shiu S.-H."/>
            <person name="Stueber K."/>
            <person name="Theodoulou F.L."/>
            <person name="Tu H."/>
            <person name="Van de Peer Y."/>
            <person name="Verrier P.J."/>
            <person name="Waters E."/>
            <person name="Wood A."/>
            <person name="Yang L."/>
            <person name="Cove D."/>
            <person name="Cuming A."/>
            <person name="Hasebe M."/>
            <person name="Lucas S."/>
            <person name="Mishler D.B."/>
            <person name="Reski R."/>
            <person name="Grigoriev I."/>
            <person name="Quatrano R.S."/>
            <person name="Boore J.L."/>
        </authorList>
    </citation>
    <scope>NUCLEOTIDE SEQUENCE [LARGE SCALE GENOMIC DNA]</scope>
</reference>
<gene>
    <name evidence="2" type="ORF">PHYPADRAFT_102203</name>
</gene>
<dbReference type="AlphaFoldDB" id="A9U4Y8"/>
<sequence>MAMLKQFPSRLCGAFEGNCFIVHKSLQQRLKLPTMDLLFNSDHYFRRLKPQSLARKSELHLKNSALALDAPHRQSTATTCSSTGHAERQSLKTQLNSHSPALDRSDRLTKRATFAPPSPFVAPQAQSQAQLHINRRLKHHEVAEHEILSRLPSNFPVSAYMPTDLSYAIEMAATQPGQIVERPGSFATGLGGGHAYIHGQSRLQCCWNSRIVPPSSAPIACTIAAATADLWVRFKFAPATAWTLSERSGANQRNQDIVLPCRVGLEGGGALCVNWAFIAAFTRNASWRSLNPPRAMTSPTTRRRMRLSSTLLPRFTERTPPTNERDFG</sequence>
<feature type="region of interest" description="Disordered" evidence="1">
    <location>
        <begin position="290"/>
        <end position="328"/>
    </location>
</feature>
<dbReference type="EMBL" id="DS545414">
    <property type="protein sequence ID" value="EDQ49267.1"/>
    <property type="molecule type" value="Genomic_DNA"/>
</dbReference>
<name>A9U4Y8_PHYPA</name>
<feature type="compositionally biased region" description="Polar residues" evidence="1">
    <location>
        <begin position="73"/>
        <end position="84"/>
    </location>
</feature>
<feature type="region of interest" description="Disordered" evidence="1">
    <location>
        <begin position="71"/>
        <end position="103"/>
    </location>
</feature>
<evidence type="ECO:0000313" key="2">
    <source>
        <dbReference type="EMBL" id="EDQ49267.1"/>
    </source>
</evidence>